<sequence>FEAEFRRFSLKRDLLKKYEEFYNLIENTHCLKKETFSIFYRHPHDGDLLPINNTENFMRALSLSLPLLRLFVQRGDMSELVNKFNQSKRGLGFNPSTMVVNKKLQISVPKDFRRVSAIIDADILPDSVRRVRLCKHNSDKPLGFYIRDGTSIRVTADGLEKVPGIFISRLVPGGLAESTGLLSVNDEVLEVNGIEVTSKSLDQVTEMMVANSHNLIVTVKPVDQTYTSTKHSKEGDSDYKGGSIGVKPHSGTHLVPPEMDVINSDDEDEPVVSYDGIEGVLRNVWYHEIEGVLRNVWCHEVEGVLRNVWYHEIEGVLRNVWCHEIEGVLRNVWYHEIEGVLRNNSSQLSKNTNIQLKSKEVILTRHGYNFKLASNLKSLKRVNFTTAGHSHPGGQLTVKLQPPFHKRLTLQKTSKLYLARFLRGTCKDKNCIFSHKFDPNKMPVCSYFLLGQCTRDKCPYRHVNVSSSAPICEAFVKGFCPNGEKCTKKHTLECEEFLRSGICSKRKSCRLVHRIKIKRGRTVSVSGLRRPQAFIKNKSSERLGGVLSPLKDSGRAHLLPSFLNLKSDSIGSINKASSSSLKSLFAPDATVVPLNSYTDDATILSDADVDNQQVAEISAKDHIEFIPLKCSFSDESDDESENEPRYTKHLSALSILYLQSAIRRPEAENAPSDDAEVGGIANQNLATPERIGSTIACCFRHAKVSVLPGFLDLIVF</sequence>
<dbReference type="Pfam" id="PF00595">
    <property type="entry name" value="PDZ"/>
    <property type="match status" value="1"/>
</dbReference>
<dbReference type="PROSITE" id="PS50106">
    <property type="entry name" value="PDZ"/>
    <property type="match status" value="1"/>
</dbReference>
<dbReference type="AlphaFoldDB" id="T2M6J3"/>
<feature type="domain" description="PDZ" evidence="3">
    <location>
        <begin position="130"/>
        <end position="223"/>
    </location>
</feature>
<organism evidence="5">
    <name type="scientific">Hydra vulgaris</name>
    <name type="common">Hydra</name>
    <name type="synonym">Hydra attenuata</name>
    <dbReference type="NCBI Taxonomy" id="6087"/>
    <lineage>
        <taxon>Eukaryota</taxon>
        <taxon>Metazoa</taxon>
        <taxon>Cnidaria</taxon>
        <taxon>Hydrozoa</taxon>
        <taxon>Hydroidolina</taxon>
        <taxon>Anthoathecata</taxon>
        <taxon>Aplanulata</taxon>
        <taxon>Hydridae</taxon>
        <taxon>Hydra</taxon>
    </lineage>
</organism>
<dbReference type="GO" id="GO:0007098">
    <property type="term" value="P:centrosome cycle"/>
    <property type="evidence" value="ECO:0007669"/>
    <property type="project" value="TreeGrafter"/>
</dbReference>
<gene>
    <name evidence="5" type="primary">PARD6G</name>
</gene>
<name>T2M6J3_HYDVU</name>
<evidence type="ECO:0000313" key="5">
    <source>
        <dbReference type="EMBL" id="CDG67552.1"/>
    </source>
</evidence>
<keyword evidence="1" id="KW-0862">Zinc</keyword>
<keyword evidence="1" id="KW-0863">Zinc-finger</keyword>
<dbReference type="SMART" id="SM00356">
    <property type="entry name" value="ZnF_C3H1"/>
    <property type="match status" value="4"/>
</dbReference>
<dbReference type="InterPro" id="IPR051741">
    <property type="entry name" value="PAR6_homolog"/>
</dbReference>
<evidence type="ECO:0000259" key="4">
    <source>
        <dbReference type="PROSITE" id="PS51745"/>
    </source>
</evidence>
<dbReference type="CDD" id="cd06718">
    <property type="entry name" value="PDZ_Par6-like"/>
    <property type="match status" value="1"/>
</dbReference>
<feature type="domain" description="PB1" evidence="4">
    <location>
        <begin position="1"/>
        <end position="75"/>
    </location>
</feature>
<evidence type="ECO:0000259" key="3">
    <source>
        <dbReference type="PROSITE" id="PS50106"/>
    </source>
</evidence>
<dbReference type="Gene3D" id="3.10.20.90">
    <property type="entry name" value="Phosphatidylinositol 3-kinase Catalytic Subunit, Chain A, domain 1"/>
    <property type="match status" value="1"/>
</dbReference>
<dbReference type="OrthoDB" id="3247158at2759"/>
<dbReference type="SUPFAM" id="SSF54277">
    <property type="entry name" value="CAD &amp; PB1 domains"/>
    <property type="match status" value="1"/>
</dbReference>
<dbReference type="InterPro" id="IPR053793">
    <property type="entry name" value="PB1-like"/>
</dbReference>
<keyword evidence="1" id="KW-0479">Metal-binding</keyword>
<evidence type="ECO:0000259" key="2">
    <source>
        <dbReference type="PROSITE" id="PS50103"/>
    </source>
</evidence>
<dbReference type="Pfam" id="PF00564">
    <property type="entry name" value="PB1"/>
    <property type="match status" value="1"/>
</dbReference>
<feature type="domain" description="C3H1-type" evidence="2">
    <location>
        <begin position="439"/>
        <end position="465"/>
    </location>
</feature>
<dbReference type="Gene3D" id="2.30.42.10">
    <property type="match status" value="1"/>
</dbReference>
<feature type="zinc finger region" description="C3H1-type" evidence="1">
    <location>
        <begin position="439"/>
        <end position="465"/>
    </location>
</feature>
<dbReference type="SMART" id="SM00228">
    <property type="entry name" value="PDZ"/>
    <property type="match status" value="1"/>
</dbReference>
<dbReference type="InterPro" id="IPR036034">
    <property type="entry name" value="PDZ_sf"/>
</dbReference>
<feature type="zinc finger region" description="C3H1-type" evidence="1">
    <location>
        <begin position="466"/>
        <end position="493"/>
    </location>
</feature>
<dbReference type="PANTHER" id="PTHR14102:SF11">
    <property type="entry name" value="LD29223P"/>
    <property type="match status" value="1"/>
</dbReference>
<feature type="domain" description="C3H1-type" evidence="2">
    <location>
        <begin position="466"/>
        <end position="493"/>
    </location>
</feature>
<protein>
    <submittedName>
        <fullName evidence="5">Partitioning defective 6 homolog gamma</fullName>
    </submittedName>
</protein>
<dbReference type="EMBL" id="HAAD01001320">
    <property type="protein sequence ID" value="CDG67552.1"/>
    <property type="molecule type" value="mRNA"/>
</dbReference>
<dbReference type="PANTHER" id="PTHR14102">
    <property type="entry name" value="PAR-6-RELATED"/>
    <property type="match status" value="1"/>
</dbReference>
<evidence type="ECO:0000256" key="1">
    <source>
        <dbReference type="PROSITE-ProRule" id="PRU00723"/>
    </source>
</evidence>
<dbReference type="InterPro" id="IPR001478">
    <property type="entry name" value="PDZ"/>
</dbReference>
<accession>T2M6J3</accession>
<dbReference type="PROSITE" id="PS51745">
    <property type="entry name" value="PB1"/>
    <property type="match status" value="1"/>
</dbReference>
<dbReference type="FunFam" id="2.30.42.10:FF:000030">
    <property type="entry name" value="Partitioning defective 6 homolog beta"/>
    <property type="match status" value="1"/>
</dbReference>
<dbReference type="InterPro" id="IPR000571">
    <property type="entry name" value="Znf_CCCH"/>
</dbReference>
<dbReference type="InterPro" id="IPR000270">
    <property type="entry name" value="PB1_dom"/>
</dbReference>
<proteinExistence type="evidence at transcript level"/>
<dbReference type="Gene3D" id="4.10.1000.10">
    <property type="entry name" value="Zinc finger, CCCH-type"/>
    <property type="match status" value="2"/>
</dbReference>
<dbReference type="PROSITE" id="PS50103">
    <property type="entry name" value="ZF_C3H1"/>
    <property type="match status" value="2"/>
</dbReference>
<reference evidence="5" key="1">
    <citation type="journal article" date="2013" name="Genome Biol. Evol.">
        <title>Punctuated emergences of genetic and phenotypic innovations in eumetazoan, bilaterian, euteleostome, and hominidae ancestors.</title>
        <authorList>
            <person name="Wenger Y."/>
            <person name="Galliot B."/>
        </authorList>
    </citation>
    <scope>NUCLEOTIDE SEQUENCE</scope>
    <source>
        <tissue evidence="5">Whole animals</tissue>
    </source>
</reference>
<feature type="non-terminal residue" evidence="5">
    <location>
        <position position="1"/>
    </location>
</feature>
<dbReference type="GO" id="GO:0008270">
    <property type="term" value="F:zinc ion binding"/>
    <property type="evidence" value="ECO:0007669"/>
    <property type="project" value="UniProtKB-KW"/>
</dbReference>
<dbReference type="SUPFAM" id="SSF50156">
    <property type="entry name" value="PDZ domain-like"/>
    <property type="match status" value="1"/>
</dbReference>